<organism evidence="1 2">
    <name type="scientific">Thecamonas trahens ATCC 50062</name>
    <dbReference type="NCBI Taxonomy" id="461836"/>
    <lineage>
        <taxon>Eukaryota</taxon>
        <taxon>Apusozoa</taxon>
        <taxon>Apusomonadida</taxon>
        <taxon>Apusomonadidae</taxon>
        <taxon>Thecamonas</taxon>
    </lineage>
</organism>
<name>A0A0L0DHX9_THETB</name>
<dbReference type="GO" id="GO:0051225">
    <property type="term" value="P:spindle assembly"/>
    <property type="evidence" value="ECO:0007669"/>
    <property type="project" value="InterPro"/>
</dbReference>
<gene>
    <name evidence="1" type="ORF">AMSG_07779</name>
</gene>
<dbReference type="EMBL" id="GL349469">
    <property type="protein sequence ID" value="KNC51711.1"/>
    <property type="molecule type" value="Genomic_DNA"/>
</dbReference>
<dbReference type="GeneID" id="25566624"/>
<evidence type="ECO:0000313" key="1">
    <source>
        <dbReference type="EMBL" id="KNC51711.1"/>
    </source>
</evidence>
<proteinExistence type="predicted"/>
<dbReference type="RefSeq" id="XP_013755840.1">
    <property type="nucleotide sequence ID" value="XM_013900386.1"/>
</dbReference>
<protein>
    <submittedName>
        <fullName evidence="1">Uncharacterized protein</fullName>
    </submittedName>
</protein>
<dbReference type="InterPro" id="IPR029131">
    <property type="entry name" value="HAUS5"/>
</dbReference>
<sequence length="542" mass="56027">MLAAQLQEWCERHEAPVPPLEALARPDAPEVLRKLVAHLVKCAPAPLPQAPSPGAGEGQHAAQLRMLRAEAASIDDELSEAAAAEAAATARYARASAAAALMAAHNAHLDVLDDETAAMREVYDAAGSSLRRMLAAGGRDAGAGAVARLVATARSGSLDPAETRSLPPAELLDGLTELAATETSRMKAENERGPLEPLLEPPVSATDSVAAVLAELRDSHVRRFVQTVAVADDAAALRAEADALTAAAPPALVAAAAAAGLVARADALDKLVASFEAVLANEVGSNNELRAKAAAIGEMQEAYARGKVALAAGVAANTRTADQLRASHARLRAAVNTDLAPMPRRLALASSSLTALRLKTLDALAEHAQLLETLTLAGRRAGVDPGALAPAPLRDLAAAAGFDPSSQRWSLLPAHISALLEAKAAQAQRAERALALQTEHLDGAPFAALASLPHVRSLARRLADQTATGDVELAATLSAATATTRAAAANAADTHAILADWADHPAQHAVPWRTVDDRPLDAWLAHHRSLVTAWAELVSTVE</sequence>
<keyword evidence="2" id="KW-1185">Reference proteome</keyword>
<dbReference type="GO" id="GO:0070652">
    <property type="term" value="C:HAUS complex"/>
    <property type="evidence" value="ECO:0007669"/>
    <property type="project" value="InterPro"/>
</dbReference>
<dbReference type="Proteomes" id="UP000054408">
    <property type="component" value="Unassembled WGS sequence"/>
</dbReference>
<evidence type="ECO:0000313" key="2">
    <source>
        <dbReference type="Proteomes" id="UP000054408"/>
    </source>
</evidence>
<dbReference type="AlphaFoldDB" id="A0A0L0DHX9"/>
<accession>A0A0L0DHX9</accession>
<dbReference type="Pfam" id="PF14817">
    <property type="entry name" value="HAUS5"/>
    <property type="match status" value="1"/>
</dbReference>
<reference evidence="1 2" key="1">
    <citation type="submission" date="2010-05" db="EMBL/GenBank/DDBJ databases">
        <title>The Genome Sequence of Thecamonas trahens ATCC 50062.</title>
        <authorList>
            <consortium name="The Broad Institute Genome Sequencing Platform"/>
            <person name="Russ C."/>
            <person name="Cuomo C."/>
            <person name="Shea T."/>
            <person name="Young S.K."/>
            <person name="Zeng Q."/>
            <person name="Koehrsen M."/>
            <person name="Haas B."/>
            <person name="Borodovsky M."/>
            <person name="Guigo R."/>
            <person name="Alvarado L."/>
            <person name="Berlin A."/>
            <person name="Bochicchio J."/>
            <person name="Borenstein D."/>
            <person name="Chapman S."/>
            <person name="Chen Z."/>
            <person name="Freedman E."/>
            <person name="Gellesch M."/>
            <person name="Goldberg J."/>
            <person name="Griggs A."/>
            <person name="Gujja S."/>
            <person name="Heilman E."/>
            <person name="Heiman D."/>
            <person name="Hepburn T."/>
            <person name="Howarth C."/>
            <person name="Jen D."/>
            <person name="Larson L."/>
            <person name="Mehta T."/>
            <person name="Park D."/>
            <person name="Pearson M."/>
            <person name="Roberts A."/>
            <person name="Saif S."/>
            <person name="Shenoy N."/>
            <person name="Sisk P."/>
            <person name="Stolte C."/>
            <person name="Sykes S."/>
            <person name="Thomson T."/>
            <person name="Walk T."/>
            <person name="White J."/>
            <person name="Yandava C."/>
            <person name="Burger G."/>
            <person name="Gray M.W."/>
            <person name="Holland P.W.H."/>
            <person name="King N."/>
            <person name="Lang F.B.F."/>
            <person name="Roger A.J."/>
            <person name="Ruiz-Trillo I."/>
            <person name="Lander E."/>
            <person name="Nusbaum C."/>
        </authorList>
    </citation>
    <scope>NUCLEOTIDE SEQUENCE [LARGE SCALE GENOMIC DNA]</scope>
    <source>
        <strain evidence="1 2">ATCC 50062</strain>
    </source>
</reference>